<gene>
    <name evidence="1" type="ORF">UFOVP1339_6</name>
</gene>
<evidence type="ECO:0000313" key="1">
    <source>
        <dbReference type="EMBL" id="CAB4199685.1"/>
    </source>
</evidence>
<proteinExistence type="predicted"/>
<reference evidence="1" key="1">
    <citation type="submission" date="2020-05" db="EMBL/GenBank/DDBJ databases">
        <authorList>
            <person name="Chiriac C."/>
            <person name="Salcher M."/>
            <person name="Ghai R."/>
            <person name="Kavagutti S V."/>
        </authorList>
    </citation>
    <scope>NUCLEOTIDE SEQUENCE</scope>
</reference>
<accession>A0A6J5S2K3</accession>
<sequence>MSKQKRARSKTTSGDYEENDLAWMLAACVRKLGGHVFFTEDDSDALSDGAQLQMVSGDISEGKGALLVLATPSTVGHA</sequence>
<name>A0A6J5S2K3_9CAUD</name>
<dbReference type="EMBL" id="LR797300">
    <property type="protein sequence ID" value="CAB4199685.1"/>
    <property type="molecule type" value="Genomic_DNA"/>
</dbReference>
<protein>
    <submittedName>
        <fullName evidence="1">Uncharacterized protein</fullName>
    </submittedName>
</protein>
<organism evidence="1">
    <name type="scientific">uncultured Caudovirales phage</name>
    <dbReference type="NCBI Taxonomy" id="2100421"/>
    <lineage>
        <taxon>Viruses</taxon>
        <taxon>Duplodnaviria</taxon>
        <taxon>Heunggongvirae</taxon>
        <taxon>Uroviricota</taxon>
        <taxon>Caudoviricetes</taxon>
        <taxon>Peduoviridae</taxon>
        <taxon>Maltschvirus</taxon>
        <taxon>Maltschvirus maltsch</taxon>
    </lineage>
</organism>